<dbReference type="PRINTS" id="PR00455">
    <property type="entry name" value="HTHTETR"/>
</dbReference>
<keyword evidence="1" id="KW-0805">Transcription regulation</keyword>
<dbReference type="OrthoDB" id="9795242at2"/>
<protein>
    <submittedName>
        <fullName evidence="6">TetR/AcrR family transcriptional regulator</fullName>
    </submittedName>
</protein>
<dbReference type="InterPro" id="IPR009057">
    <property type="entry name" value="Homeodomain-like_sf"/>
</dbReference>
<keyword evidence="7" id="KW-1185">Reference proteome</keyword>
<feature type="DNA-binding region" description="H-T-H motif" evidence="4">
    <location>
        <begin position="29"/>
        <end position="48"/>
    </location>
</feature>
<dbReference type="Pfam" id="PF16925">
    <property type="entry name" value="TetR_C_13"/>
    <property type="match status" value="1"/>
</dbReference>
<dbReference type="Gene3D" id="1.10.10.60">
    <property type="entry name" value="Homeodomain-like"/>
    <property type="match status" value="1"/>
</dbReference>
<dbReference type="SUPFAM" id="SSF46689">
    <property type="entry name" value="Homeodomain-like"/>
    <property type="match status" value="1"/>
</dbReference>
<dbReference type="Pfam" id="PF00440">
    <property type="entry name" value="TetR_N"/>
    <property type="match status" value="1"/>
</dbReference>
<evidence type="ECO:0000256" key="3">
    <source>
        <dbReference type="ARBA" id="ARBA00023163"/>
    </source>
</evidence>
<organism evidence="6 7">
    <name type="scientific">Dokdonia sinensis</name>
    <dbReference type="NCBI Taxonomy" id="2479847"/>
    <lineage>
        <taxon>Bacteria</taxon>
        <taxon>Pseudomonadati</taxon>
        <taxon>Bacteroidota</taxon>
        <taxon>Flavobacteriia</taxon>
        <taxon>Flavobacteriales</taxon>
        <taxon>Flavobacteriaceae</taxon>
        <taxon>Dokdonia</taxon>
    </lineage>
</organism>
<evidence type="ECO:0000313" key="7">
    <source>
        <dbReference type="Proteomes" id="UP000281985"/>
    </source>
</evidence>
<dbReference type="SUPFAM" id="SSF48498">
    <property type="entry name" value="Tetracyclin repressor-like, C-terminal domain"/>
    <property type="match status" value="1"/>
</dbReference>
<dbReference type="PANTHER" id="PTHR47506">
    <property type="entry name" value="TRANSCRIPTIONAL REGULATORY PROTEIN"/>
    <property type="match status" value="1"/>
</dbReference>
<keyword evidence="3" id="KW-0804">Transcription</keyword>
<gene>
    <name evidence="6" type="ORF">EAX61_02635</name>
</gene>
<proteinExistence type="predicted"/>
<dbReference type="InterPro" id="IPR036271">
    <property type="entry name" value="Tet_transcr_reg_TetR-rel_C_sf"/>
</dbReference>
<dbReference type="AlphaFoldDB" id="A0A3M0GFM6"/>
<dbReference type="Proteomes" id="UP000281985">
    <property type="component" value="Unassembled WGS sequence"/>
</dbReference>
<dbReference type="EMBL" id="REFV01000002">
    <property type="protein sequence ID" value="RMB63307.1"/>
    <property type="molecule type" value="Genomic_DNA"/>
</dbReference>
<dbReference type="RefSeq" id="WP_121916109.1">
    <property type="nucleotide sequence ID" value="NZ_REFV01000002.1"/>
</dbReference>
<accession>A0A3M0GFM6</accession>
<dbReference type="PANTHER" id="PTHR47506:SF1">
    <property type="entry name" value="HTH-TYPE TRANSCRIPTIONAL REGULATOR YJDC"/>
    <property type="match status" value="1"/>
</dbReference>
<dbReference type="InterPro" id="IPR011075">
    <property type="entry name" value="TetR_C"/>
</dbReference>
<evidence type="ECO:0000259" key="5">
    <source>
        <dbReference type="PROSITE" id="PS50977"/>
    </source>
</evidence>
<feature type="domain" description="HTH tetR-type" evidence="5">
    <location>
        <begin position="6"/>
        <end position="66"/>
    </location>
</feature>
<dbReference type="InterPro" id="IPR001647">
    <property type="entry name" value="HTH_TetR"/>
</dbReference>
<dbReference type="PROSITE" id="PS50977">
    <property type="entry name" value="HTH_TETR_2"/>
    <property type="match status" value="1"/>
</dbReference>
<keyword evidence="2 4" id="KW-0238">DNA-binding</keyword>
<evidence type="ECO:0000313" key="6">
    <source>
        <dbReference type="EMBL" id="RMB63307.1"/>
    </source>
</evidence>
<sequence>MPRTEVFDRPQVLEKVRDLFWDKGFNGTSMNDLVEATGLNRSSLYNSFGNKMALYKMVLIQYQEESQDIFQEALHRAENPLEAIHFIFENIVDAIIKDVEGKGCFSLNCKTELSRSNASIKEYLEKMQDRSIDFFQGLVQEGQDARLINTTETAEHYAYYLYSIFQGIRMTGILTRNRIKLEHIVKNSLQILS</sequence>
<dbReference type="GO" id="GO:0003677">
    <property type="term" value="F:DNA binding"/>
    <property type="evidence" value="ECO:0007669"/>
    <property type="project" value="UniProtKB-UniRule"/>
</dbReference>
<reference evidence="6 7" key="1">
    <citation type="submission" date="2018-10" db="EMBL/GenBank/DDBJ databases">
        <title>Dokdonia luteus sp. nov., isolated from sea water.</title>
        <authorList>
            <person name="Zhou L.Y."/>
            <person name="Du Z.J."/>
        </authorList>
    </citation>
    <scope>NUCLEOTIDE SEQUENCE [LARGE SCALE GENOMIC DNA]</scope>
    <source>
        <strain evidence="6 7">SH27</strain>
    </source>
</reference>
<evidence type="ECO:0000256" key="1">
    <source>
        <dbReference type="ARBA" id="ARBA00023015"/>
    </source>
</evidence>
<evidence type="ECO:0000256" key="4">
    <source>
        <dbReference type="PROSITE-ProRule" id="PRU00335"/>
    </source>
</evidence>
<comment type="caution">
    <text evidence="6">The sequence shown here is derived from an EMBL/GenBank/DDBJ whole genome shotgun (WGS) entry which is preliminary data.</text>
</comment>
<dbReference type="Gene3D" id="1.10.357.10">
    <property type="entry name" value="Tetracycline Repressor, domain 2"/>
    <property type="match status" value="1"/>
</dbReference>
<name>A0A3M0GFM6_9FLAO</name>
<evidence type="ECO:0000256" key="2">
    <source>
        <dbReference type="ARBA" id="ARBA00023125"/>
    </source>
</evidence>